<dbReference type="Gene3D" id="3.40.50.12780">
    <property type="entry name" value="N-terminal domain of ligase-like"/>
    <property type="match status" value="1"/>
</dbReference>
<dbReference type="AlphaFoldDB" id="A0A8S3D5S5"/>
<feature type="domain" description="AMP-dependent synthetase/ligase" evidence="1">
    <location>
        <begin position="1"/>
        <end position="55"/>
    </location>
</feature>
<organism evidence="2 3">
    <name type="scientific">Rotaria magnacalcarata</name>
    <dbReference type="NCBI Taxonomy" id="392030"/>
    <lineage>
        <taxon>Eukaryota</taxon>
        <taxon>Metazoa</taxon>
        <taxon>Spiralia</taxon>
        <taxon>Gnathifera</taxon>
        <taxon>Rotifera</taxon>
        <taxon>Eurotatoria</taxon>
        <taxon>Bdelloidea</taxon>
        <taxon>Philodinida</taxon>
        <taxon>Philodinidae</taxon>
        <taxon>Rotaria</taxon>
    </lineage>
</organism>
<protein>
    <recommendedName>
        <fullName evidence="1">AMP-dependent synthetase/ligase domain-containing protein</fullName>
    </recommendedName>
</protein>
<sequence>ELNDSVRRYRAALKHVGVTMGDRVVVYLPNCPETLIICLATASLGAIFSAASADFGV</sequence>
<proteinExistence type="predicted"/>
<dbReference type="GO" id="GO:0030729">
    <property type="term" value="F:acetoacetate-CoA ligase activity"/>
    <property type="evidence" value="ECO:0007669"/>
    <property type="project" value="TreeGrafter"/>
</dbReference>
<name>A0A8S3D5S5_9BILA</name>
<dbReference type="InterPro" id="IPR000873">
    <property type="entry name" value="AMP-dep_synth/lig_dom"/>
</dbReference>
<gene>
    <name evidence="2" type="ORF">SMN809_LOCUS54065</name>
</gene>
<evidence type="ECO:0000313" key="2">
    <source>
        <dbReference type="EMBL" id="CAF4949878.1"/>
    </source>
</evidence>
<evidence type="ECO:0000313" key="3">
    <source>
        <dbReference type="Proteomes" id="UP000676336"/>
    </source>
</evidence>
<dbReference type="EMBL" id="CAJOBI010187515">
    <property type="protein sequence ID" value="CAF4949878.1"/>
    <property type="molecule type" value="Genomic_DNA"/>
</dbReference>
<evidence type="ECO:0000259" key="1">
    <source>
        <dbReference type="Pfam" id="PF00501"/>
    </source>
</evidence>
<comment type="caution">
    <text evidence="2">The sequence shown here is derived from an EMBL/GenBank/DDBJ whole genome shotgun (WGS) entry which is preliminary data.</text>
</comment>
<dbReference type="PANTHER" id="PTHR42921:SF1">
    <property type="entry name" value="ACETOACETYL-COA SYNTHETASE"/>
    <property type="match status" value="1"/>
</dbReference>
<dbReference type="Proteomes" id="UP000676336">
    <property type="component" value="Unassembled WGS sequence"/>
</dbReference>
<dbReference type="InterPro" id="IPR042099">
    <property type="entry name" value="ANL_N_sf"/>
</dbReference>
<feature type="non-terminal residue" evidence="2">
    <location>
        <position position="57"/>
    </location>
</feature>
<reference evidence="2" key="1">
    <citation type="submission" date="2021-02" db="EMBL/GenBank/DDBJ databases">
        <authorList>
            <person name="Nowell W R."/>
        </authorList>
    </citation>
    <scope>NUCLEOTIDE SEQUENCE</scope>
</reference>
<dbReference type="Pfam" id="PF00501">
    <property type="entry name" value="AMP-binding"/>
    <property type="match status" value="1"/>
</dbReference>
<dbReference type="SUPFAM" id="SSF56801">
    <property type="entry name" value="Acetyl-CoA synthetase-like"/>
    <property type="match status" value="1"/>
</dbReference>
<dbReference type="PANTHER" id="PTHR42921">
    <property type="entry name" value="ACETOACETYL-COA SYNTHETASE"/>
    <property type="match status" value="1"/>
</dbReference>
<feature type="non-terminal residue" evidence="2">
    <location>
        <position position="1"/>
    </location>
</feature>
<accession>A0A8S3D5S5</accession>